<evidence type="ECO:0000313" key="2">
    <source>
        <dbReference type="Proteomes" id="UP000828941"/>
    </source>
</evidence>
<accession>A0ACB9PHA5</accession>
<dbReference type="EMBL" id="CM039429">
    <property type="protein sequence ID" value="KAI4347826.1"/>
    <property type="molecule type" value="Genomic_DNA"/>
</dbReference>
<organism evidence="1 2">
    <name type="scientific">Bauhinia variegata</name>
    <name type="common">Purple orchid tree</name>
    <name type="synonym">Phanera variegata</name>
    <dbReference type="NCBI Taxonomy" id="167791"/>
    <lineage>
        <taxon>Eukaryota</taxon>
        <taxon>Viridiplantae</taxon>
        <taxon>Streptophyta</taxon>
        <taxon>Embryophyta</taxon>
        <taxon>Tracheophyta</taxon>
        <taxon>Spermatophyta</taxon>
        <taxon>Magnoliopsida</taxon>
        <taxon>eudicotyledons</taxon>
        <taxon>Gunneridae</taxon>
        <taxon>Pentapetalae</taxon>
        <taxon>rosids</taxon>
        <taxon>fabids</taxon>
        <taxon>Fabales</taxon>
        <taxon>Fabaceae</taxon>
        <taxon>Cercidoideae</taxon>
        <taxon>Cercideae</taxon>
        <taxon>Bauhiniinae</taxon>
        <taxon>Bauhinia</taxon>
    </lineage>
</organism>
<sequence length="92" mass="10693">MWLIFKEGYALVGSFRLCTTLLSGISCMCICLDRLLPLCGPYLDHMHRSNHGRPQSTRIRTEVDWRESSEMLRCSLCRFQGHNRTECPNWAS</sequence>
<dbReference type="Proteomes" id="UP000828941">
    <property type="component" value="Chromosome 4"/>
</dbReference>
<gene>
    <name evidence="1" type="ORF">L6164_008605</name>
</gene>
<protein>
    <submittedName>
        <fullName evidence="1">Uncharacterized protein</fullName>
    </submittedName>
</protein>
<comment type="caution">
    <text evidence="1">The sequence shown here is derived from an EMBL/GenBank/DDBJ whole genome shotgun (WGS) entry which is preliminary data.</text>
</comment>
<reference evidence="1 2" key="1">
    <citation type="journal article" date="2022" name="DNA Res.">
        <title>Chromosomal-level genome assembly of the orchid tree Bauhinia variegata (Leguminosae; Cercidoideae) supports the allotetraploid origin hypothesis of Bauhinia.</title>
        <authorList>
            <person name="Zhong Y."/>
            <person name="Chen Y."/>
            <person name="Zheng D."/>
            <person name="Pang J."/>
            <person name="Liu Y."/>
            <person name="Luo S."/>
            <person name="Meng S."/>
            <person name="Qian L."/>
            <person name="Wei D."/>
            <person name="Dai S."/>
            <person name="Zhou R."/>
        </authorList>
    </citation>
    <scope>NUCLEOTIDE SEQUENCE [LARGE SCALE GENOMIC DNA]</scope>
    <source>
        <strain evidence="1">BV-YZ2020</strain>
    </source>
</reference>
<keyword evidence="2" id="KW-1185">Reference proteome</keyword>
<name>A0ACB9PHA5_BAUVA</name>
<proteinExistence type="predicted"/>
<evidence type="ECO:0000313" key="1">
    <source>
        <dbReference type="EMBL" id="KAI4347826.1"/>
    </source>
</evidence>